<name>A0A2A6BCX4_PRIPA</name>
<accession>A0A2A6BCX4</accession>
<protein>
    <submittedName>
        <fullName evidence="1">Uncharacterized protein</fullName>
    </submittedName>
</protein>
<accession>A0A8R1ULS7</accession>
<keyword evidence="2" id="KW-1185">Reference proteome</keyword>
<sequence length="86" mass="10045">MSPTMRARNEETEESGSSIVFLCYREGETGKELVRPAESWIEKWHRVDKWMNDTFSRTTKEGGALFERDQDVERFDRIISVCGRGI</sequence>
<dbReference type="Proteomes" id="UP000005239">
    <property type="component" value="Unassembled WGS sequence"/>
</dbReference>
<dbReference type="EnsemblMetazoa" id="PPA33972.1">
    <property type="protein sequence ID" value="PPA33972.1"/>
    <property type="gene ID" value="WBGene00272341"/>
</dbReference>
<organism evidence="1 2">
    <name type="scientific">Pristionchus pacificus</name>
    <name type="common">Parasitic nematode worm</name>
    <dbReference type="NCBI Taxonomy" id="54126"/>
    <lineage>
        <taxon>Eukaryota</taxon>
        <taxon>Metazoa</taxon>
        <taxon>Ecdysozoa</taxon>
        <taxon>Nematoda</taxon>
        <taxon>Chromadorea</taxon>
        <taxon>Rhabditida</taxon>
        <taxon>Rhabditina</taxon>
        <taxon>Diplogasteromorpha</taxon>
        <taxon>Diplogasteroidea</taxon>
        <taxon>Neodiplogasteridae</taxon>
        <taxon>Pristionchus</taxon>
    </lineage>
</organism>
<reference evidence="1" key="2">
    <citation type="submission" date="2022-06" db="UniProtKB">
        <authorList>
            <consortium name="EnsemblMetazoa"/>
        </authorList>
    </citation>
    <scope>IDENTIFICATION</scope>
    <source>
        <strain evidence="1">PS312</strain>
    </source>
</reference>
<evidence type="ECO:0000313" key="1">
    <source>
        <dbReference type="EnsemblMetazoa" id="PPA33972.1"/>
    </source>
</evidence>
<evidence type="ECO:0000313" key="2">
    <source>
        <dbReference type="Proteomes" id="UP000005239"/>
    </source>
</evidence>
<gene>
    <name evidence="1" type="primary">WBGene00272341</name>
</gene>
<proteinExistence type="predicted"/>
<reference evidence="2" key="1">
    <citation type="journal article" date="2008" name="Nat. Genet.">
        <title>The Pristionchus pacificus genome provides a unique perspective on nematode lifestyle and parasitism.</title>
        <authorList>
            <person name="Dieterich C."/>
            <person name="Clifton S.W."/>
            <person name="Schuster L.N."/>
            <person name="Chinwalla A."/>
            <person name="Delehaunty K."/>
            <person name="Dinkelacker I."/>
            <person name="Fulton L."/>
            <person name="Fulton R."/>
            <person name="Godfrey J."/>
            <person name="Minx P."/>
            <person name="Mitreva M."/>
            <person name="Roeseler W."/>
            <person name="Tian H."/>
            <person name="Witte H."/>
            <person name="Yang S.P."/>
            <person name="Wilson R.K."/>
            <person name="Sommer R.J."/>
        </authorList>
    </citation>
    <scope>NUCLEOTIDE SEQUENCE [LARGE SCALE GENOMIC DNA]</scope>
    <source>
        <strain evidence="2">PS312</strain>
    </source>
</reference>
<dbReference type="AlphaFoldDB" id="A0A2A6BCX4"/>